<proteinExistence type="predicted"/>
<feature type="transmembrane region" description="Helical" evidence="9">
    <location>
        <begin position="54"/>
        <end position="76"/>
    </location>
</feature>
<dbReference type="EMBL" id="MSZX01000002">
    <property type="protein sequence ID" value="OPA80070.1"/>
    <property type="molecule type" value="Genomic_DNA"/>
</dbReference>
<keyword evidence="2 8" id="KW-0349">Heme</keyword>
<feature type="binding site" description="axial binding residue" evidence="8">
    <location>
        <position position="27"/>
    </location>
    <ligand>
        <name>heme</name>
        <dbReference type="ChEBI" id="CHEBI:30413"/>
    </ligand>
    <ligandPart>
        <name>Fe</name>
        <dbReference type="ChEBI" id="CHEBI:18248"/>
    </ligandPart>
</feature>
<evidence type="ECO:0000313" key="10">
    <source>
        <dbReference type="EMBL" id="OPA80070.1"/>
    </source>
</evidence>
<dbReference type="AlphaFoldDB" id="A0A1T2XJL2"/>
<evidence type="ECO:0000256" key="9">
    <source>
        <dbReference type="SAM" id="Phobius"/>
    </source>
</evidence>
<sequence>MKGTSFYSRKLHSLLGIIPLGFFIVEHMLTNYSAFEGGKESFDSSVKFLNDLPLVTFLEIFGIFLPLLYHGVYGLYIAYQSRNNVSNYSYGRNIMFMLQRVTGVITFIFVVWHLYTTRFQVTLGNLTHEELGGHMNEILSQPIFFILYVIGVVAAVFHFSNGLWSFLVSWGITVGPRAQRVSSYICMFVFVIVSVLFILSLVAFTGSEFEAVSDVVNSAAALING</sequence>
<dbReference type="InterPro" id="IPR000701">
    <property type="entry name" value="SuccDH_FuR_B_TM-su"/>
</dbReference>
<comment type="subcellular location">
    <subcellularLocation>
        <location evidence="1">Membrane</location>
    </subcellularLocation>
</comment>
<dbReference type="NCBIfam" id="TIGR02046">
    <property type="entry name" value="sdhC_b558_fam"/>
    <property type="match status" value="1"/>
</dbReference>
<evidence type="ECO:0000256" key="6">
    <source>
        <dbReference type="ARBA" id="ARBA00023004"/>
    </source>
</evidence>
<reference evidence="10 11" key="1">
    <citation type="submission" date="2017-01" db="EMBL/GenBank/DDBJ databases">
        <title>Genome analysis of Paenibacillus selenitrireducens ES3-24.</title>
        <authorList>
            <person name="Xu D."/>
            <person name="Yao R."/>
            <person name="Zheng S."/>
        </authorList>
    </citation>
    <scope>NUCLEOTIDE SEQUENCE [LARGE SCALE GENOMIC DNA]</scope>
    <source>
        <strain evidence="10 11">ES3-24</strain>
    </source>
</reference>
<feature type="binding site" description="axial binding residue" evidence="8">
    <location>
        <position position="113"/>
    </location>
    <ligand>
        <name>heme</name>
        <dbReference type="ChEBI" id="CHEBI:30413"/>
    </ligand>
    <ligandPart>
        <name>Fe</name>
        <dbReference type="ChEBI" id="CHEBI:18248"/>
    </ligandPart>
</feature>
<dbReference type="InterPro" id="IPR016002">
    <property type="entry name" value="Succ_DH_cyt_b558_Firmicute"/>
</dbReference>
<dbReference type="Gene3D" id="1.20.1300.10">
    <property type="entry name" value="Fumarate reductase/succinate dehydrogenase, transmembrane subunit"/>
    <property type="match status" value="1"/>
</dbReference>
<organism evidence="10 11">
    <name type="scientific">Paenibacillus selenitireducens</name>
    <dbReference type="NCBI Taxonomy" id="1324314"/>
    <lineage>
        <taxon>Bacteria</taxon>
        <taxon>Bacillati</taxon>
        <taxon>Bacillota</taxon>
        <taxon>Bacilli</taxon>
        <taxon>Bacillales</taxon>
        <taxon>Paenibacillaceae</taxon>
        <taxon>Paenibacillus</taxon>
    </lineage>
</organism>
<evidence type="ECO:0000313" key="11">
    <source>
        <dbReference type="Proteomes" id="UP000190188"/>
    </source>
</evidence>
<evidence type="ECO:0000256" key="7">
    <source>
        <dbReference type="ARBA" id="ARBA00023136"/>
    </source>
</evidence>
<feature type="transmembrane region" description="Helical" evidence="9">
    <location>
        <begin position="12"/>
        <end position="34"/>
    </location>
</feature>
<comment type="caution">
    <text evidence="10">The sequence shown here is derived from an EMBL/GenBank/DDBJ whole genome shotgun (WGS) entry which is preliminary data.</text>
</comment>
<feature type="binding site" description="axial binding residue" evidence="8">
    <location>
        <position position="70"/>
    </location>
    <ligand>
        <name>heme</name>
        <dbReference type="ChEBI" id="CHEBI:30413"/>
    </ligand>
    <ligandPart>
        <name>Fe</name>
        <dbReference type="ChEBI" id="CHEBI:18248"/>
    </ligandPart>
</feature>
<feature type="transmembrane region" description="Helical" evidence="9">
    <location>
        <begin position="145"/>
        <end position="172"/>
    </location>
</feature>
<dbReference type="PIRSF" id="PIRSF000170">
    <property type="entry name" value="Succ_dh_cyt_b558"/>
    <property type="match status" value="1"/>
</dbReference>
<dbReference type="GO" id="GO:0016020">
    <property type="term" value="C:membrane"/>
    <property type="evidence" value="ECO:0007669"/>
    <property type="project" value="UniProtKB-SubCell"/>
</dbReference>
<dbReference type="InterPro" id="IPR011138">
    <property type="entry name" value="Cytochrome_b-558"/>
</dbReference>
<feature type="transmembrane region" description="Helical" evidence="9">
    <location>
        <begin position="184"/>
        <end position="204"/>
    </location>
</feature>
<evidence type="ECO:0000256" key="1">
    <source>
        <dbReference type="ARBA" id="ARBA00004370"/>
    </source>
</evidence>
<dbReference type="GO" id="GO:0046872">
    <property type="term" value="F:metal ion binding"/>
    <property type="evidence" value="ECO:0007669"/>
    <property type="project" value="UniProtKB-KW"/>
</dbReference>
<feature type="binding site" description="axial binding residue" evidence="8">
    <location>
        <position position="158"/>
    </location>
    <ligand>
        <name>heme</name>
        <dbReference type="ChEBI" id="CHEBI:30413"/>
    </ligand>
    <ligandPart>
        <name>Fe</name>
        <dbReference type="ChEBI" id="CHEBI:18248"/>
    </ligandPart>
</feature>
<protein>
    <submittedName>
        <fullName evidence="10">Succinate dehydrogenase</fullName>
    </submittedName>
</protein>
<evidence type="ECO:0000256" key="4">
    <source>
        <dbReference type="ARBA" id="ARBA00022723"/>
    </source>
</evidence>
<dbReference type="RefSeq" id="WP_078497415.1">
    <property type="nucleotide sequence ID" value="NZ_MSZX01000002.1"/>
</dbReference>
<dbReference type="InterPro" id="IPR034804">
    <property type="entry name" value="SQR/QFR_C/D"/>
</dbReference>
<dbReference type="Proteomes" id="UP000190188">
    <property type="component" value="Unassembled WGS sequence"/>
</dbReference>
<keyword evidence="4 8" id="KW-0479">Metal-binding</keyword>
<name>A0A1T2XJL2_9BACL</name>
<evidence type="ECO:0000256" key="8">
    <source>
        <dbReference type="PIRSR" id="PIRSR000170-1"/>
    </source>
</evidence>
<gene>
    <name evidence="10" type="ORF">BVG16_04790</name>
</gene>
<keyword evidence="6 8" id="KW-0408">Iron</keyword>
<accession>A0A1T2XJL2</accession>
<dbReference type="Pfam" id="PF01127">
    <property type="entry name" value="Sdh_cyt"/>
    <property type="match status" value="1"/>
</dbReference>
<dbReference type="STRING" id="1324314.BVG16_04790"/>
<dbReference type="OrthoDB" id="9789209at2"/>
<feature type="transmembrane region" description="Helical" evidence="9">
    <location>
        <begin position="97"/>
        <end position="115"/>
    </location>
</feature>
<keyword evidence="11" id="KW-1185">Reference proteome</keyword>
<keyword evidence="3 9" id="KW-0812">Transmembrane</keyword>
<evidence type="ECO:0000256" key="3">
    <source>
        <dbReference type="ARBA" id="ARBA00022692"/>
    </source>
</evidence>
<keyword evidence="7 9" id="KW-0472">Membrane</keyword>
<dbReference type="SUPFAM" id="SSF81343">
    <property type="entry name" value="Fumarate reductase respiratory complex transmembrane subunits"/>
    <property type="match status" value="1"/>
</dbReference>
<dbReference type="CDD" id="cd03497">
    <property type="entry name" value="SQR_TypeB_1_TM"/>
    <property type="match status" value="1"/>
</dbReference>
<keyword evidence="5 9" id="KW-1133">Transmembrane helix</keyword>
<evidence type="ECO:0000256" key="5">
    <source>
        <dbReference type="ARBA" id="ARBA00022989"/>
    </source>
</evidence>
<evidence type="ECO:0000256" key="2">
    <source>
        <dbReference type="ARBA" id="ARBA00022617"/>
    </source>
</evidence>